<feature type="signal peptide" evidence="2">
    <location>
        <begin position="1"/>
        <end position="25"/>
    </location>
</feature>
<dbReference type="Gene3D" id="2.120.10.30">
    <property type="entry name" value="TolB, C-terminal domain"/>
    <property type="match status" value="1"/>
</dbReference>
<evidence type="ECO:0000256" key="2">
    <source>
        <dbReference type="SAM" id="SignalP"/>
    </source>
</evidence>
<gene>
    <name evidence="3" type="ORF">H5P30_14300</name>
</gene>
<dbReference type="Proteomes" id="UP000525652">
    <property type="component" value="Unassembled WGS sequence"/>
</dbReference>
<evidence type="ECO:0000313" key="4">
    <source>
        <dbReference type="Proteomes" id="UP000525652"/>
    </source>
</evidence>
<dbReference type="SUPFAM" id="SSF50969">
    <property type="entry name" value="YVTN repeat-like/Quinoprotein amine dehydrogenase"/>
    <property type="match status" value="1"/>
</dbReference>
<organism evidence="3 4">
    <name type="scientific">Puniceicoccus vermicola</name>
    <dbReference type="NCBI Taxonomy" id="388746"/>
    <lineage>
        <taxon>Bacteria</taxon>
        <taxon>Pseudomonadati</taxon>
        <taxon>Verrucomicrobiota</taxon>
        <taxon>Opitutia</taxon>
        <taxon>Puniceicoccales</taxon>
        <taxon>Puniceicoccaceae</taxon>
        <taxon>Puniceicoccus</taxon>
    </lineage>
</organism>
<evidence type="ECO:0008006" key="5">
    <source>
        <dbReference type="Google" id="ProtNLM"/>
    </source>
</evidence>
<comment type="caution">
    <text evidence="3">The sequence shown here is derived from an EMBL/GenBank/DDBJ whole genome shotgun (WGS) entry which is preliminary data.</text>
</comment>
<dbReference type="PANTHER" id="PTHR24104:SF25">
    <property type="entry name" value="PROTEIN LIN-41"/>
    <property type="match status" value="1"/>
</dbReference>
<dbReference type="EMBL" id="JACHVA010000107">
    <property type="protein sequence ID" value="MBC2602951.1"/>
    <property type="molecule type" value="Genomic_DNA"/>
</dbReference>
<feature type="region of interest" description="Disordered" evidence="1">
    <location>
        <begin position="1231"/>
        <end position="1264"/>
    </location>
</feature>
<name>A0A7X1AZP4_9BACT</name>
<dbReference type="InterPro" id="IPR011042">
    <property type="entry name" value="6-blade_b-propeller_TolB-like"/>
</dbReference>
<proteinExistence type="predicted"/>
<sequence>MKKRIGMYRIVAFICLALMVSTASGRGRNKQLYAVPAQGKITIDGKLDDWDLSGQILSYVVPETQDMQSARTAMMYDDEALYISGIVRDTSPMMNRHDPNTNPEKAWDADVCQLFFSLDPDEDLPLKYSQFKRQHDQSPVGSLMMWYFTDRKEACLAMFQGMKFNKPLRPDLRENGVIPHEYYSGAYREQEDGGGYTFEYRIPWETFNLKRVPKADDILAMSMAVFWSRPDGLKTAGGAAWAYDVMSGPGFSFQSSAVWGKLVFWPENNIDESMITAGMPPEKPLPLKFSYDVPEDSEISVQLYSEEGEIVRMLVPQQYRRAGKNTEMWDGLDDQGLPLPAGKYIWKGIYHEPIKAEWRLSVNNSGTPPYPTDDNKGGWGGDHGRPSTVCSTPDGMLLAWSACEYGWGIIRVDLDGKKMWGSKHSATYVSADDKHIFLAGGHGFNSDPSVQILDLKDSRPMSLENGKPTFIAPEGGTDETNEVTGLDCANGKLYVSYAQRNLIGVFDIRDGSISKTLAVPSPERLAVAKDGTVLVISEGKIVAIKEGKSVDLITTNLDSPSGVDVAEDGTIYVANRGELQNISVFDPSGKYLKSIGKDGGRPAKGRYDRSGMYMSGGMELDSEGRLWVAETTDGPKRISVWDTESGENVDEFFGASAYFGYGYIDPDQPDMMFAHYVLWKLDWENLKGYPYTTIWRKTEPTMMVPPGPSGYSSVTRFITAENGRQYAWGTNRPFSVLSYRDGDLFKPCAAFFSIKREKGQEEYQGTEIPFIDSDAETYPNGSYFWQDKNNDQCLQPDEVLPFPGKFNHTKFAWLQKDLGLWLGNNTFVMPTEITETGQPVYDVLKAQETVFSGNVQGGNVRHGYFARDEEGNLYSFNRGMLGKWNPDGKREWYYDDIVNWHKALNMPITGPGRLWGMSGIMGGVSDRYFGTMTYFGPNHIFRDDGMYVAAVLKDGRVGGRADKKGTQEGQPEGQNGQFVMLNIDGEDRFFIIHGGQDSRVWEVLNLDTVKDLEGGIYHHSNEQVELAAAAMEEYNAFIADTKRLIIVRGKSALETSQPVGRSVDSNRGFKARVAYDAENMYFKFDVDTPFELTNAEPESKLIFRGGNIIDIQLATDLKADPARKTPAPGDIRILITRKNGKPFAMLYETKVKDFEGEPIVFESPTGSETFDRIEVFEDFELTYHKTLGGFEALVTIPLEALGITELKPGEKIKMDLGYIFGNNQGTRTAARSHARNNSFTANVTNDIPHESRLEPAEWGEATVE</sequence>
<evidence type="ECO:0000313" key="3">
    <source>
        <dbReference type="EMBL" id="MBC2602951.1"/>
    </source>
</evidence>
<feature type="compositionally biased region" description="Polar residues" evidence="1">
    <location>
        <begin position="1231"/>
        <end position="1245"/>
    </location>
</feature>
<evidence type="ECO:0000256" key="1">
    <source>
        <dbReference type="SAM" id="MobiDB-lite"/>
    </source>
</evidence>
<dbReference type="PANTHER" id="PTHR24104">
    <property type="entry name" value="E3 UBIQUITIN-PROTEIN LIGASE NHLRC1-RELATED"/>
    <property type="match status" value="1"/>
</dbReference>
<keyword evidence="2" id="KW-0732">Signal</keyword>
<protein>
    <recommendedName>
        <fullName evidence="5">FlgD Ig-like domain-containing protein</fullName>
    </recommendedName>
</protein>
<dbReference type="GO" id="GO:0061630">
    <property type="term" value="F:ubiquitin protein ligase activity"/>
    <property type="evidence" value="ECO:0007669"/>
    <property type="project" value="TreeGrafter"/>
</dbReference>
<dbReference type="GO" id="GO:0008270">
    <property type="term" value="F:zinc ion binding"/>
    <property type="evidence" value="ECO:0007669"/>
    <property type="project" value="UniProtKB-KW"/>
</dbReference>
<dbReference type="AlphaFoldDB" id="A0A7X1AZP4"/>
<dbReference type="InterPro" id="IPR050952">
    <property type="entry name" value="TRIM-NHL_E3_ligases"/>
</dbReference>
<dbReference type="Gene3D" id="2.60.40.4070">
    <property type="match status" value="1"/>
</dbReference>
<feature type="chain" id="PRO_5031123423" description="FlgD Ig-like domain-containing protein" evidence="2">
    <location>
        <begin position="26"/>
        <end position="1264"/>
    </location>
</feature>
<dbReference type="RefSeq" id="WP_185693613.1">
    <property type="nucleotide sequence ID" value="NZ_JACHVA010000107.1"/>
</dbReference>
<dbReference type="GO" id="GO:0043161">
    <property type="term" value="P:proteasome-mediated ubiquitin-dependent protein catabolic process"/>
    <property type="evidence" value="ECO:0007669"/>
    <property type="project" value="TreeGrafter"/>
</dbReference>
<dbReference type="Gene3D" id="2.60.40.1190">
    <property type="match status" value="2"/>
</dbReference>
<keyword evidence="4" id="KW-1185">Reference proteome</keyword>
<reference evidence="3 4" key="1">
    <citation type="submission" date="2020-07" db="EMBL/GenBank/DDBJ databases">
        <authorList>
            <person name="Feng X."/>
        </authorList>
    </citation>
    <scope>NUCLEOTIDE SEQUENCE [LARGE SCALE GENOMIC DNA]</scope>
    <source>
        <strain evidence="3 4">JCM14086</strain>
    </source>
</reference>
<dbReference type="InterPro" id="IPR011044">
    <property type="entry name" value="Quino_amine_DH_bsu"/>
</dbReference>
<dbReference type="GO" id="GO:0000209">
    <property type="term" value="P:protein polyubiquitination"/>
    <property type="evidence" value="ECO:0007669"/>
    <property type="project" value="TreeGrafter"/>
</dbReference>
<accession>A0A7X1AZP4</accession>
<dbReference type="SUPFAM" id="SSF49344">
    <property type="entry name" value="CBD9-like"/>
    <property type="match status" value="1"/>
</dbReference>